<dbReference type="GO" id="GO:0005096">
    <property type="term" value="F:GTPase activator activity"/>
    <property type="evidence" value="ECO:0007669"/>
    <property type="project" value="InterPro"/>
</dbReference>
<name>A0A0H5R5Z1_9EUKA</name>
<dbReference type="PANTHER" id="PTHR24113">
    <property type="entry name" value="RAN GTPASE-ACTIVATING PROTEIN 1"/>
    <property type="match status" value="1"/>
</dbReference>
<dbReference type="EMBL" id="HACM01009096">
    <property type="protein sequence ID" value="CRZ09538.1"/>
    <property type="molecule type" value="Transcribed_RNA"/>
</dbReference>
<dbReference type="AlphaFoldDB" id="A0A0H5R5Z1"/>
<dbReference type="InterPro" id="IPR027038">
    <property type="entry name" value="RanGap"/>
</dbReference>
<accession>A0A0H5R5Z1</accession>
<organism evidence="1">
    <name type="scientific">Spongospora subterranea</name>
    <dbReference type="NCBI Taxonomy" id="70186"/>
    <lineage>
        <taxon>Eukaryota</taxon>
        <taxon>Sar</taxon>
        <taxon>Rhizaria</taxon>
        <taxon>Endomyxa</taxon>
        <taxon>Phytomyxea</taxon>
        <taxon>Plasmodiophorida</taxon>
        <taxon>Plasmodiophoridae</taxon>
        <taxon>Spongospora</taxon>
    </lineage>
</organism>
<proteinExistence type="predicted"/>
<dbReference type="Gene3D" id="3.80.10.10">
    <property type="entry name" value="Ribonuclease Inhibitor"/>
    <property type="match status" value="3"/>
</dbReference>
<sequence>MGTNRRRVIAGETTPAIHECMTPRRSVQPVGLITFTALDDVIAYLRHRRRNTRAVYVTDNPFLSRIPQASRVLSYQRFLDAVADVDSLDTISLQRAFITDEFISELCKYWLDGKFPNLSQLNLNYNLISDDGFVTLAECVAELPTSSPPLKLWAVSQLRPTTSASDEAMLNALRKNPRIVQMNINWRKGSCADEANDIINERQTHFNAGLDNLKSALLEIQSQTPNLKVFRLADNPALSNIMSHAGSDADEEEPFDIMPTLSLLAKNTHLNTLELPGNGLDTVFVNFFFNSVVDDGAFRSVRHLNLENNRFNISDISAIVSLVDVHHAFAGEANPCALIPFESLRLSGQEGMTDTDEIEMNRDSILSKFIYNQSLTDLTLDISENAMQELRLYLERNEKKGRCRVSVCCINQIGSPSASQIRRQSSMVKFSGSADKENILASPTPKARFLFSPQSPMEKQSSNVDTIDDVMAMVARESPLIEDFTIANSGFLCCLHHTDAIKFTRGLISLLAYNVQLHTIALTNCGVRDSFVDALISSREAENFPNLYVLDFTRNSLSDDGVIRLLESPLFHLKVIRLRHRSNSCSVYTGTLVLSCLKKQHRGQLRVFEFDFDNAALQERADIIIKKLALK</sequence>
<protein>
    <submittedName>
        <fullName evidence="1">Uncharacterized protein</fullName>
    </submittedName>
</protein>
<dbReference type="SUPFAM" id="SSF52047">
    <property type="entry name" value="RNI-like"/>
    <property type="match status" value="1"/>
</dbReference>
<evidence type="ECO:0000313" key="1">
    <source>
        <dbReference type="EMBL" id="CRZ09538.1"/>
    </source>
</evidence>
<reference evidence="1" key="1">
    <citation type="submission" date="2015-04" db="EMBL/GenBank/DDBJ databases">
        <title>The genome sequence of the plant pathogenic Rhizarian Plasmodiophora brassicae reveals insights in its biotrophic life cycle and the origin of chitin synthesis.</title>
        <authorList>
            <person name="Schwelm A."/>
            <person name="Fogelqvist J."/>
            <person name="Knaust A."/>
            <person name="Julke S."/>
            <person name="Lilja T."/>
            <person name="Dhandapani V."/>
            <person name="Bonilla-Rosso G."/>
            <person name="Karlsson M."/>
            <person name="Shevchenko A."/>
            <person name="Choi S.R."/>
            <person name="Kim H.G."/>
            <person name="Park J.Y."/>
            <person name="Lim Y.P."/>
            <person name="Ludwig-Muller J."/>
            <person name="Dixelius C."/>
        </authorList>
    </citation>
    <scope>NUCLEOTIDE SEQUENCE</scope>
    <source>
        <tissue evidence="1">Potato root galls</tissue>
    </source>
</reference>
<dbReference type="InterPro" id="IPR032675">
    <property type="entry name" value="LRR_dom_sf"/>
</dbReference>